<evidence type="ECO:0000313" key="2">
    <source>
        <dbReference type="Proteomes" id="UP000249524"/>
    </source>
</evidence>
<comment type="caution">
    <text evidence="1">The sequence shown here is derived from an EMBL/GenBank/DDBJ whole genome shotgun (WGS) entry which is preliminary data.</text>
</comment>
<dbReference type="OrthoDB" id="7210848at2"/>
<dbReference type="RefSeq" id="WP_111275405.1">
    <property type="nucleotide sequence ID" value="NZ_QFYS01000002.1"/>
</dbReference>
<dbReference type="AlphaFoldDB" id="A0A328BP76"/>
<protein>
    <submittedName>
        <fullName evidence="1">Uncharacterized protein</fullName>
    </submittedName>
</protein>
<proteinExistence type="predicted"/>
<gene>
    <name evidence="1" type="ORF">DJ019_07815</name>
</gene>
<reference evidence="1 2" key="1">
    <citation type="submission" date="2018-05" db="EMBL/GenBank/DDBJ databases">
        <authorList>
            <person name="Lanie J.A."/>
            <person name="Ng W.-L."/>
            <person name="Kazmierczak K.M."/>
            <person name="Andrzejewski T.M."/>
            <person name="Davidsen T.M."/>
            <person name="Wayne K.J."/>
            <person name="Tettelin H."/>
            <person name="Glass J.I."/>
            <person name="Rusch D."/>
            <person name="Podicherti R."/>
            <person name="Tsui H.-C.T."/>
            <person name="Winkler M.E."/>
        </authorList>
    </citation>
    <scope>NUCLEOTIDE SEQUENCE [LARGE SCALE GENOMIC DNA]</scope>
    <source>
        <strain evidence="1 2">BUT-10</strain>
    </source>
</reference>
<organism evidence="1 2">
    <name type="scientific">Phenylobacterium kunshanense</name>
    <dbReference type="NCBI Taxonomy" id="1445034"/>
    <lineage>
        <taxon>Bacteria</taxon>
        <taxon>Pseudomonadati</taxon>
        <taxon>Pseudomonadota</taxon>
        <taxon>Alphaproteobacteria</taxon>
        <taxon>Caulobacterales</taxon>
        <taxon>Caulobacteraceae</taxon>
        <taxon>Phenylobacterium</taxon>
    </lineage>
</organism>
<dbReference type="Proteomes" id="UP000249524">
    <property type="component" value="Unassembled WGS sequence"/>
</dbReference>
<accession>A0A328BP76</accession>
<dbReference type="EMBL" id="QFYS01000002">
    <property type="protein sequence ID" value="RAK67796.1"/>
    <property type="molecule type" value="Genomic_DNA"/>
</dbReference>
<keyword evidence="2" id="KW-1185">Reference proteome</keyword>
<evidence type="ECO:0000313" key="1">
    <source>
        <dbReference type="EMBL" id="RAK67796.1"/>
    </source>
</evidence>
<sequence>MDFIDIPGASGAQYRYRRASLEELPVTAGNLVAVVGAPPRRRFLLCAAARSLHRARPEVEAVLRENRGARLFVRLNVARAAREAEHADIVAAVAPDADLPDLG</sequence>
<name>A0A328BP76_9CAUL</name>